<sequence length="879" mass="98095">MEADSIPSAKQSARFSRYRSVRKAISHEESSAPPLPEVPLEGPTQQSQISRAPSRYRRTIKPRTHDVPLPTNNTLQYTVQPQSRSPPAKPQPIPEAEAEPEATFVSNSLLQRVEQRSAQTSPRAVEQRHRHAEPSQHTAPSGARQRSKTTSAPRDRTPTFRKSYDAAREEARMILEGEYDRLQSLKEQQHQAEKERKMRAEARAAAQAKLEKERAEAEAEAISRSREEQSKTQRSRKWTIGAVNQTSPPATAVQTTTPKQVLQPVRDPARQPSREGRDKRSPRHEDKAVESESNARPHTARYHDQPVSGRQERRPTTSRPTGSPTAHVWSPKSGNALPRIADGPPKTVDAPVSAVNYGERRVEVRFEKSKITLPVTPSTTVKDLLNSASVVISQPIDPRTSVMVETYGPLGLERPLRRYEHIRDVMNSWDSDSQNHLMIMPGSEVAATGLEQKEAPLEQPNLTMLNMYHSQKPRKWEKHWMILKSDGQVTVSKMENDGNASNAFHLSDFDVYMPTRKQMKKLRPPKKICFAIKSQQRSIMFESAENFVHFFSTSDKALADRWYNAVQSWRSWYLVHVKGEGTAPKAQPAVHAPVEAHTPLRSITAQSRDSIPYQLGTFKPLLDFSADAFEYGEGSAPTPNTAAAHITSPPQRSKTLADHRRSRSMHDMHSTSPQRRPTTKRHTPPTSFPQRVLFDDVKNKNEDIVVGPGVGGTEEGFTGKGLLARHFSVKKAQSEESATIFENTDNAFTGTGLLSRKLSTKKFPNDNLATPVDTNDAFTGAGLLSRKMSTRKFNVNDEFVPENTSDAFTGAGLLGRSVTKKKSTAAKPGQPLVHLSAKSEFVNGSLLRQVESFDISQGMHGPIIDRSRGIEITEKTGEF</sequence>
<protein>
    <submittedName>
        <fullName evidence="1">Uncharacterized protein</fullName>
    </submittedName>
</protein>
<name>A0ACC3AF30_9EURO</name>
<organism evidence="1 2">
    <name type="scientific">Neophaeococcomyces mojaviensis</name>
    <dbReference type="NCBI Taxonomy" id="3383035"/>
    <lineage>
        <taxon>Eukaryota</taxon>
        <taxon>Fungi</taxon>
        <taxon>Dikarya</taxon>
        <taxon>Ascomycota</taxon>
        <taxon>Pezizomycotina</taxon>
        <taxon>Eurotiomycetes</taxon>
        <taxon>Chaetothyriomycetidae</taxon>
        <taxon>Chaetothyriales</taxon>
        <taxon>Chaetothyriales incertae sedis</taxon>
        <taxon>Neophaeococcomyces</taxon>
    </lineage>
</organism>
<keyword evidence="2" id="KW-1185">Reference proteome</keyword>
<comment type="caution">
    <text evidence="1">The sequence shown here is derived from an EMBL/GenBank/DDBJ whole genome shotgun (WGS) entry which is preliminary data.</text>
</comment>
<gene>
    <name evidence="1" type="ORF">H2198_002119</name>
</gene>
<proteinExistence type="predicted"/>
<evidence type="ECO:0000313" key="2">
    <source>
        <dbReference type="Proteomes" id="UP001172386"/>
    </source>
</evidence>
<accession>A0ACC3AF30</accession>
<reference evidence="1" key="1">
    <citation type="submission" date="2022-10" db="EMBL/GenBank/DDBJ databases">
        <title>Culturing micro-colonial fungi from biological soil crusts in the Mojave desert and describing Neophaeococcomyces mojavensis, and introducing the new genera and species Taxawa tesnikishii.</title>
        <authorList>
            <person name="Kurbessoian T."/>
            <person name="Stajich J.E."/>
        </authorList>
    </citation>
    <scope>NUCLEOTIDE SEQUENCE</scope>
    <source>
        <strain evidence="1">JES_112</strain>
    </source>
</reference>
<evidence type="ECO:0000313" key="1">
    <source>
        <dbReference type="EMBL" id="KAJ9661175.1"/>
    </source>
</evidence>
<dbReference type="Proteomes" id="UP001172386">
    <property type="component" value="Unassembled WGS sequence"/>
</dbReference>
<dbReference type="EMBL" id="JAPDRQ010000025">
    <property type="protein sequence ID" value="KAJ9661175.1"/>
    <property type="molecule type" value="Genomic_DNA"/>
</dbReference>